<name>A0A2R6S715_9APHY</name>
<dbReference type="EMBL" id="MLYV02000005">
    <property type="protein sequence ID" value="PSS38076.1"/>
    <property type="molecule type" value="Genomic_DNA"/>
</dbReference>
<organism evidence="1 2">
    <name type="scientific">Hermanssonia centrifuga</name>
    <dbReference type="NCBI Taxonomy" id="98765"/>
    <lineage>
        <taxon>Eukaryota</taxon>
        <taxon>Fungi</taxon>
        <taxon>Dikarya</taxon>
        <taxon>Basidiomycota</taxon>
        <taxon>Agaricomycotina</taxon>
        <taxon>Agaricomycetes</taxon>
        <taxon>Polyporales</taxon>
        <taxon>Meruliaceae</taxon>
        <taxon>Hermanssonia</taxon>
    </lineage>
</organism>
<comment type="caution">
    <text evidence="1">The sequence shown here is derived from an EMBL/GenBank/DDBJ whole genome shotgun (WGS) entry which is preliminary data.</text>
</comment>
<protein>
    <submittedName>
        <fullName evidence="1">Uncharacterized protein</fullName>
    </submittedName>
</protein>
<proteinExistence type="predicted"/>
<evidence type="ECO:0000313" key="2">
    <source>
        <dbReference type="Proteomes" id="UP000186601"/>
    </source>
</evidence>
<keyword evidence="2" id="KW-1185">Reference proteome</keyword>
<evidence type="ECO:0000313" key="1">
    <source>
        <dbReference type="EMBL" id="PSS38076.1"/>
    </source>
</evidence>
<gene>
    <name evidence="1" type="ORF">PHLCEN_2v56</name>
</gene>
<reference evidence="1 2" key="1">
    <citation type="submission" date="2018-02" db="EMBL/GenBank/DDBJ databases">
        <title>Genome sequence of the basidiomycete white-rot fungus Phlebia centrifuga.</title>
        <authorList>
            <person name="Granchi Z."/>
            <person name="Peng M."/>
            <person name="de Vries R.P."/>
            <person name="Hilden K."/>
            <person name="Makela M.R."/>
            <person name="Grigoriev I."/>
            <person name="Riley R."/>
        </authorList>
    </citation>
    <scope>NUCLEOTIDE SEQUENCE [LARGE SCALE GENOMIC DNA]</scope>
    <source>
        <strain evidence="1 2">FBCC195</strain>
    </source>
</reference>
<accession>A0A2R6S715</accession>
<dbReference type="AlphaFoldDB" id="A0A2R6S715"/>
<dbReference type="Proteomes" id="UP000186601">
    <property type="component" value="Unassembled WGS sequence"/>
</dbReference>
<sequence>MPRNEAVLHFCLDRNQRLVASQLIRNVAGVISGTAFDMKCTIEKVDDVYHIVCKYRGFNVNFVFTPTTNSEESDVHLETIAIDSRGWMYNMMKVDWKKSDTLASRLPDFQAIVLGFGLQDDMFRFVNDVVNTKMENTRSAGKLKYAIFNGSDYFDNHDASGGIVDSKQQVWSRASPDSVELERV</sequence>